<keyword evidence="2" id="KW-0378">Hydrolase</keyword>
<feature type="domain" description="GB1/RHD3-type G" evidence="6">
    <location>
        <begin position="114"/>
        <end position="382"/>
    </location>
</feature>
<dbReference type="GO" id="GO:0003924">
    <property type="term" value="F:GTPase activity"/>
    <property type="evidence" value="ECO:0007669"/>
    <property type="project" value="InterPro"/>
</dbReference>
<accession>A0A8K0EGT4</accession>
<dbReference type="InterPro" id="IPR027417">
    <property type="entry name" value="P-loop_NTPase"/>
</dbReference>
<gene>
    <name evidence="7" type="primary">GBP6</name>
    <name evidence="7" type="ORF">BLAG_LOCUS11535</name>
</gene>
<name>A0A8K0EGT4_BRALA</name>
<evidence type="ECO:0000313" key="7">
    <source>
        <dbReference type="EMBL" id="CAH1251020.1"/>
    </source>
</evidence>
<organism evidence="7 8">
    <name type="scientific">Branchiostoma lanceolatum</name>
    <name type="common">Common lancelet</name>
    <name type="synonym">Amphioxus lanceolatum</name>
    <dbReference type="NCBI Taxonomy" id="7740"/>
    <lineage>
        <taxon>Eukaryota</taxon>
        <taxon>Metazoa</taxon>
        <taxon>Chordata</taxon>
        <taxon>Cephalochordata</taxon>
        <taxon>Leptocardii</taxon>
        <taxon>Amphioxiformes</taxon>
        <taxon>Branchiostomatidae</taxon>
        <taxon>Branchiostoma</taxon>
    </lineage>
</organism>
<dbReference type="Gene3D" id="3.40.50.300">
    <property type="entry name" value="P-loop containing nucleotide triphosphate hydrolases"/>
    <property type="match status" value="1"/>
</dbReference>
<dbReference type="GO" id="GO:0005525">
    <property type="term" value="F:GTP binding"/>
    <property type="evidence" value="ECO:0007669"/>
    <property type="project" value="UniProtKB-KW"/>
</dbReference>
<dbReference type="Pfam" id="PF02263">
    <property type="entry name" value="GBP"/>
    <property type="match status" value="1"/>
</dbReference>
<evidence type="ECO:0000256" key="1">
    <source>
        <dbReference type="ARBA" id="ARBA00022741"/>
    </source>
</evidence>
<dbReference type="OrthoDB" id="2135133at2759"/>
<evidence type="ECO:0000259" key="6">
    <source>
        <dbReference type="PROSITE" id="PS51715"/>
    </source>
</evidence>
<dbReference type="PROSITE" id="PS51715">
    <property type="entry name" value="G_GB1_RHD3"/>
    <property type="match status" value="1"/>
</dbReference>
<comment type="similarity">
    <text evidence="4">Belongs to the TRAFAC class dynamin-like GTPase superfamily. GB1/RHD3 GTPase family.</text>
</comment>
<dbReference type="FunFam" id="3.40.50.300:FF:003009">
    <property type="entry name" value="Uncharacterized protein"/>
    <property type="match status" value="1"/>
</dbReference>
<evidence type="ECO:0000256" key="4">
    <source>
        <dbReference type="PROSITE-ProRule" id="PRU01052"/>
    </source>
</evidence>
<evidence type="ECO:0000256" key="3">
    <source>
        <dbReference type="ARBA" id="ARBA00023134"/>
    </source>
</evidence>
<sequence length="756" mass="85828">MAGKATEILKDEEFKARFRKAREIAERLPPAVMSESHVSPPADMSGLHSKLGFRVEELKPKEGRETIKGSSIPLILPNDLKYNVSNGVVEKVEGVRRGSLQIVPEALGLLETIEEPVSVLAICGPCRSGKSYILSRLLGSTDAFELGHTTDPQTFGIWMGTKVLRGKDFTIVLLDTEGIDAVGASAGQDASILVMTILLSSKLIYNSINVPYKGDLEKMQCFIKLAKGITVKQGEKASQAAFSEFFPDFLWLLRDVSLKMQDKDGKEMDPTEYLVTKVLSRDPNEYFESTSDQVGRAILTFFSSVECATLERPSEKKEVMNNIAQHTDKLNPKFNKGVDELTERLLLKSRAKRGYHKGSTVSGVALSIMAKEYVEAVNDPNAIPALDNTWKNTVELMRKNAIEELVVEYNQAIQAKITQASGNGQVPLEEVSGDEKNQPTQPSLMNFHNKLFKVLTNKLLMKVGHFGTSSEKQGTDEGDFVVDQMQKRLVQREERTVDYVAADGKTYQQKGFVVTGGELLRYIQQNRELSKIFCKQVYKDLFDPISKLVTNPPANFDFDKLIKELDQATHQYVKDSRGPEKWAVLQKMNKKENLKDKFKLIKGYQDKVMEARQKAEEAALAAKQKEREIQEVYKQAQDMQKAQEDTIKKIKQENKEHMDKLHEQEEERRERDEQKIRDLLNAKMEEMAEISKKHSEIEASKNAEMMEEVKKEIAKKDKQLEEALDEIKKLTRTPPPEPKNSLDGAFWRMFRVFKFW</sequence>
<evidence type="ECO:0000256" key="5">
    <source>
        <dbReference type="SAM" id="MobiDB-lite"/>
    </source>
</evidence>
<protein>
    <submittedName>
        <fullName evidence="7">GBP6 protein</fullName>
    </submittedName>
</protein>
<feature type="region of interest" description="Disordered" evidence="5">
    <location>
        <begin position="652"/>
        <end position="673"/>
    </location>
</feature>
<dbReference type="Proteomes" id="UP000838412">
    <property type="component" value="Chromosome 18"/>
</dbReference>
<dbReference type="SUPFAM" id="SSF52540">
    <property type="entry name" value="P-loop containing nucleoside triphosphate hydrolases"/>
    <property type="match status" value="1"/>
</dbReference>
<evidence type="ECO:0000256" key="2">
    <source>
        <dbReference type="ARBA" id="ARBA00022801"/>
    </source>
</evidence>
<dbReference type="InterPro" id="IPR015894">
    <property type="entry name" value="Guanylate-bd_N"/>
</dbReference>
<reference evidence="7" key="1">
    <citation type="submission" date="2022-01" db="EMBL/GenBank/DDBJ databases">
        <authorList>
            <person name="Braso-Vives M."/>
        </authorList>
    </citation>
    <scope>NUCLEOTIDE SEQUENCE</scope>
</reference>
<proteinExistence type="inferred from homology"/>
<dbReference type="InterPro" id="IPR030386">
    <property type="entry name" value="G_GB1_RHD3_dom"/>
</dbReference>
<keyword evidence="8" id="KW-1185">Reference proteome</keyword>
<keyword evidence="1" id="KW-0547">Nucleotide-binding</keyword>
<dbReference type="PANTHER" id="PTHR10751">
    <property type="entry name" value="GUANYLATE BINDING PROTEIN"/>
    <property type="match status" value="1"/>
</dbReference>
<dbReference type="InterPro" id="IPR036543">
    <property type="entry name" value="Guanylate-bd_C_sf"/>
</dbReference>
<evidence type="ECO:0000313" key="8">
    <source>
        <dbReference type="Proteomes" id="UP000838412"/>
    </source>
</evidence>
<keyword evidence="3" id="KW-0342">GTP-binding</keyword>
<dbReference type="SUPFAM" id="SSF48340">
    <property type="entry name" value="Interferon-induced guanylate-binding protein 1 (GBP1), C-terminal domain"/>
    <property type="match status" value="1"/>
</dbReference>
<dbReference type="EMBL" id="OV696703">
    <property type="protein sequence ID" value="CAH1251020.1"/>
    <property type="molecule type" value="Genomic_DNA"/>
</dbReference>
<dbReference type="AlphaFoldDB" id="A0A8K0EGT4"/>